<dbReference type="CDD" id="cd03360">
    <property type="entry name" value="LbH_AT_putative"/>
    <property type="match status" value="1"/>
</dbReference>
<dbReference type="PANTHER" id="PTHR43300:SF7">
    <property type="entry name" value="UDP-N-ACETYLBACILLOSAMINE N-ACETYLTRANSFERASE"/>
    <property type="match status" value="1"/>
</dbReference>
<dbReference type="SUPFAM" id="SSF51161">
    <property type="entry name" value="Trimeric LpxA-like enzymes"/>
    <property type="match status" value="1"/>
</dbReference>
<dbReference type="InterPro" id="IPR041561">
    <property type="entry name" value="PglD_N"/>
</dbReference>
<feature type="domain" description="PglD N-terminal" evidence="1">
    <location>
        <begin position="3"/>
        <end position="80"/>
    </location>
</feature>
<dbReference type="Gene3D" id="3.40.50.20">
    <property type="match status" value="1"/>
</dbReference>
<dbReference type="RefSeq" id="WP_283076294.1">
    <property type="nucleotide sequence ID" value="NZ_CP121671.1"/>
</dbReference>
<keyword evidence="3" id="KW-1185">Reference proteome</keyword>
<dbReference type="NCBIfam" id="TIGR03570">
    <property type="entry name" value="NeuD_NnaD"/>
    <property type="match status" value="1"/>
</dbReference>
<name>A0ABY8IVR5_9BACI</name>
<dbReference type="InterPro" id="IPR001451">
    <property type="entry name" value="Hexapep"/>
</dbReference>
<dbReference type="Pfam" id="PF17836">
    <property type="entry name" value="PglD_N"/>
    <property type="match status" value="1"/>
</dbReference>
<dbReference type="InterPro" id="IPR011004">
    <property type="entry name" value="Trimer_LpxA-like_sf"/>
</dbReference>
<accession>A0ABY8IVR5</accession>
<dbReference type="InterPro" id="IPR050179">
    <property type="entry name" value="Trans_hexapeptide_repeat"/>
</dbReference>
<sequence length="207" mass="21872">MTKLILIGAGGHSKVIQDIVAEDKDFALYAIVDDAFDDMNEVDGIIYANTSFLEGISVKNYLFCVAIGNNNIRRNLYNKFNIPLESYATLVHPSAVISKSAKIGHGTVVMPNGVVNADTIIGNHCIVNTNSVIEHDNIIGDYVHISPNATLSGAVTVDEGTHVGAGSVVIPSKNIGSWSTVGAGSVVINNIMENVTVVGVPAKELKP</sequence>
<dbReference type="Proteomes" id="UP001221597">
    <property type="component" value="Chromosome"/>
</dbReference>
<evidence type="ECO:0000313" key="3">
    <source>
        <dbReference type="Proteomes" id="UP001221597"/>
    </source>
</evidence>
<dbReference type="Pfam" id="PF00132">
    <property type="entry name" value="Hexapep"/>
    <property type="match status" value="1"/>
</dbReference>
<dbReference type="EMBL" id="CP121671">
    <property type="protein sequence ID" value="WFT74295.1"/>
    <property type="molecule type" value="Genomic_DNA"/>
</dbReference>
<gene>
    <name evidence="2" type="ORF">P9989_18340</name>
</gene>
<evidence type="ECO:0000259" key="1">
    <source>
        <dbReference type="Pfam" id="PF17836"/>
    </source>
</evidence>
<dbReference type="Gene3D" id="2.160.10.10">
    <property type="entry name" value="Hexapeptide repeat proteins"/>
    <property type="match status" value="1"/>
</dbReference>
<proteinExistence type="predicted"/>
<reference evidence="2 3" key="1">
    <citation type="submission" date="2023-04" db="EMBL/GenBank/DDBJ databases">
        <title>Genome sequence of Halobacillus naozhouensis KACC 21980.</title>
        <authorList>
            <person name="Kim S."/>
            <person name="Heo J."/>
            <person name="Kwon S.-W."/>
        </authorList>
    </citation>
    <scope>NUCLEOTIDE SEQUENCE [LARGE SCALE GENOMIC DNA]</scope>
    <source>
        <strain evidence="2 3">KCTC 13234</strain>
    </source>
</reference>
<dbReference type="InterPro" id="IPR020019">
    <property type="entry name" value="AcTrfase_PglD-like"/>
</dbReference>
<dbReference type="PANTHER" id="PTHR43300">
    <property type="entry name" value="ACETYLTRANSFERASE"/>
    <property type="match status" value="1"/>
</dbReference>
<protein>
    <submittedName>
        <fullName evidence="2">Acetyltransferase</fullName>
    </submittedName>
</protein>
<organism evidence="2 3">
    <name type="scientific">Halobacillus naozhouensis</name>
    <dbReference type="NCBI Taxonomy" id="554880"/>
    <lineage>
        <taxon>Bacteria</taxon>
        <taxon>Bacillati</taxon>
        <taxon>Bacillota</taxon>
        <taxon>Bacilli</taxon>
        <taxon>Bacillales</taxon>
        <taxon>Bacillaceae</taxon>
        <taxon>Halobacillus</taxon>
    </lineage>
</organism>
<evidence type="ECO:0000313" key="2">
    <source>
        <dbReference type="EMBL" id="WFT74295.1"/>
    </source>
</evidence>